<dbReference type="InterPro" id="IPR005045">
    <property type="entry name" value="CDC50/LEM3_fam"/>
</dbReference>
<reference evidence="9 10" key="1">
    <citation type="submission" date="2024-05" db="EMBL/GenBank/DDBJ databases">
        <title>A draft genome resource for the thread blight pathogen Marasmius tenuissimus strain MS-2.</title>
        <authorList>
            <person name="Yulfo-Soto G.E."/>
            <person name="Baruah I.K."/>
            <person name="Amoako-Attah I."/>
            <person name="Bukari Y."/>
            <person name="Meinhardt L.W."/>
            <person name="Bailey B.A."/>
            <person name="Cohen S.P."/>
        </authorList>
    </citation>
    <scope>NUCLEOTIDE SEQUENCE [LARGE SCALE GENOMIC DNA]</scope>
    <source>
        <strain evidence="9 10">MS-2</strain>
    </source>
</reference>
<evidence type="ECO:0000313" key="9">
    <source>
        <dbReference type="EMBL" id="KAL0071639.1"/>
    </source>
</evidence>
<dbReference type="Pfam" id="PF03381">
    <property type="entry name" value="CDC50"/>
    <property type="match status" value="1"/>
</dbReference>
<feature type="region of interest" description="Disordered" evidence="7">
    <location>
        <begin position="1"/>
        <end position="31"/>
    </location>
</feature>
<feature type="transmembrane region" description="Helical" evidence="8">
    <location>
        <begin position="360"/>
        <end position="381"/>
    </location>
</feature>
<keyword evidence="5 6" id="KW-0472">Membrane</keyword>
<name>A0ABR3ADY4_9AGAR</name>
<evidence type="ECO:0000256" key="5">
    <source>
        <dbReference type="ARBA" id="ARBA00023136"/>
    </source>
</evidence>
<gene>
    <name evidence="9" type="primary">LEM3</name>
    <name evidence="9" type="ORF">AAF712_001496</name>
</gene>
<dbReference type="PANTHER" id="PTHR10926">
    <property type="entry name" value="CELL CYCLE CONTROL PROTEIN 50"/>
    <property type="match status" value="1"/>
</dbReference>
<dbReference type="Proteomes" id="UP001437256">
    <property type="component" value="Unassembled WGS sequence"/>
</dbReference>
<evidence type="ECO:0000256" key="6">
    <source>
        <dbReference type="PIRNR" id="PIRNR015840"/>
    </source>
</evidence>
<evidence type="ECO:0000313" key="10">
    <source>
        <dbReference type="Proteomes" id="UP001437256"/>
    </source>
</evidence>
<evidence type="ECO:0000256" key="3">
    <source>
        <dbReference type="ARBA" id="ARBA00022692"/>
    </source>
</evidence>
<dbReference type="EMBL" id="JBBXMP010000003">
    <property type="protein sequence ID" value="KAL0071639.1"/>
    <property type="molecule type" value="Genomic_DNA"/>
</dbReference>
<dbReference type="PIRSF" id="PIRSF015840">
    <property type="entry name" value="DUF284_TM_euk"/>
    <property type="match status" value="1"/>
</dbReference>
<evidence type="ECO:0000256" key="4">
    <source>
        <dbReference type="ARBA" id="ARBA00022989"/>
    </source>
</evidence>
<feature type="compositionally biased region" description="Basic and acidic residues" evidence="7">
    <location>
        <begin position="8"/>
        <end position="26"/>
    </location>
</feature>
<comment type="subcellular location">
    <subcellularLocation>
        <location evidence="1">Membrane</location>
        <topology evidence="1">Multi-pass membrane protein</topology>
    </subcellularLocation>
</comment>
<accession>A0ABR3ADY4</accession>
<organism evidence="9 10">
    <name type="scientific">Marasmius tenuissimus</name>
    <dbReference type="NCBI Taxonomy" id="585030"/>
    <lineage>
        <taxon>Eukaryota</taxon>
        <taxon>Fungi</taxon>
        <taxon>Dikarya</taxon>
        <taxon>Basidiomycota</taxon>
        <taxon>Agaricomycotina</taxon>
        <taxon>Agaricomycetes</taxon>
        <taxon>Agaricomycetidae</taxon>
        <taxon>Agaricales</taxon>
        <taxon>Marasmiineae</taxon>
        <taxon>Marasmiaceae</taxon>
        <taxon>Marasmius</taxon>
    </lineage>
</organism>
<comment type="caution">
    <text evidence="9">The sequence shown here is derived from an EMBL/GenBank/DDBJ whole genome shotgun (WGS) entry which is preliminary data.</text>
</comment>
<evidence type="ECO:0000256" key="7">
    <source>
        <dbReference type="SAM" id="MobiDB-lite"/>
    </source>
</evidence>
<evidence type="ECO:0000256" key="8">
    <source>
        <dbReference type="SAM" id="Phobius"/>
    </source>
</evidence>
<comment type="similarity">
    <text evidence="2 6">Belongs to the CDC50/LEM3 family.</text>
</comment>
<feature type="transmembrane region" description="Helical" evidence="8">
    <location>
        <begin position="51"/>
        <end position="72"/>
    </location>
</feature>
<protein>
    <submittedName>
        <fullName evidence="9">Alkylphosphocholine resistance protein lem3</fullName>
    </submittedName>
</protein>
<keyword evidence="10" id="KW-1185">Reference proteome</keyword>
<evidence type="ECO:0000256" key="2">
    <source>
        <dbReference type="ARBA" id="ARBA00009457"/>
    </source>
</evidence>
<dbReference type="PANTHER" id="PTHR10926:SF0">
    <property type="entry name" value="CDC50, ISOFORM A"/>
    <property type="match status" value="1"/>
</dbReference>
<proteinExistence type="inferred from homology"/>
<keyword evidence="4 8" id="KW-1133">Transmembrane helix</keyword>
<evidence type="ECO:0000256" key="1">
    <source>
        <dbReference type="ARBA" id="ARBA00004141"/>
    </source>
</evidence>
<sequence>MGLFNRKPQREGSGDDSGENKKEKGSWRRPANTAFKQQRLKAWQPILTPKTVLPTFFILGVIFGPIGGLLIWGSSKVSEMTFDYTECETLANSSLDSLQFQELPSNKYKYNVKDSATFNQRPAYAFIDNRGGNDSLVEFQCVLDFDVPLNLEPSVFMYYKLTNFFQNHRRYVKSLNSDQLRGKGGDANKLDDSDCKPLGKIGDKPIYPCGLIANSVFNDTFSKPILTNPGANDRIVYNFTDKGIAWPREKDKYVESPINGGGYSSLSDIVPPPNWMKKYPNNYTNENPPPNLKEDEHFQNWMRTAGLPTFTKLYFRNDNETMVKGRYRITIDMNFPVRSYDGTKSIVISTVSWVGGKNPFLGWAYIGAAALFVLLAVAGLVRHLVKPRRLGDMSLLSWNR</sequence>
<keyword evidence="3 8" id="KW-0812">Transmembrane</keyword>